<gene>
    <name evidence="7" type="ORF">CAL13_03795</name>
</gene>
<dbReference type="GO" id="GO:0009055">
    <property type="term" value="F:electron transfer activity"/>
    <property type="evidence" value="ECO:0007669"/>
    <property type="project" value="InterPro"/>
</dbReference>
<evidence type="ECO:0000313" key="7">
    <source>
        <dbReference type="EMBL" id="ARP88512.1"/>
    </source>
</evidence>
<dbReference type="InterPro" id="IPR009056">
    <property type="entry name" value="Cyt_c-like_dom"/>
</dbReference>
<evidence type="ECO:0000259" key="6">
    <source>
        <dbReference type="PROSITE" id="PS51007"/>
    </source>
</evidence>
<proteinExistence type="predicted"/>
<keyword evidence="2 4" id="KW-0479">Metal-binding</keyword>
<feature type="signal peptide" evidence="5">
    <location>
        <begin position="1"/>
        <end position="17"/>
    </location>
</feature>
<dbReference type="Proteomes" id="UP000194139">
    <property type="component" value="Chromosome"/>
</dbReference>
<accession>A0A1W6Z569</accession>
<evidence type="ECO:0000256" key="5">
    <source>
        <dbReference type="SAM" id="SignalP"/>
    </source>
</evidence>
<keyword evidence="3 4" id="KW-0408">Iron</keyword>
<keyword evidence="8" id="KW-1185">Reference proteome</keyword>
<protein>
    <recommendedName>
        <fullName evidence="6">Cytochrome c domain-containing protein</fullName>
    </recommendedName>
</protein>
<organism evidence="7 8">
    <name type="scientific">Bordetella genomosp. 9</name>
    <dbReference type="NCBI Taxonomy" id="1416803"/>
    <lineage>
        <taxon>Bacteria</taxon>
        <taxon>Pseudomonadati</taxon>
        <taxon>Pseudomonadota</taxon>
        <taxon>Betaproteobacteria</taxon>
        <taxon>Burkholderiales</taxon>
        <taxon>Alcaligenaceae</taxon>
        <taxon>Bordetella</taxon>
    </lineage>
</organism>
<dbReference type="Gene3D" id="1.10.760.10">
    <property type="entry name" value="Cytochrome c-like domain"/>
    <property type="match status" value="1"/>
</dbReference>
<keyword evidence="1 4" id="KW-0349">Heme</keyword>
<feature type="domain" description="Cytochrome c" evidence="6">
    <location>
        <begin position="25"/>
        <end position="104"/>
    </location>
</feature>
<feature type="chain" id="PRO_5012235943" description="Cytochrome c domain-containing protein" evidence="5">
    <location>
        <begin position="18"/>
        <end position="108"/>
    </location>
</feature>
<sequence length="108" mass="10742">MLAIALSAVTPALPAVAAQADATGAETARGLLLFKEAATPPCAVCHTLADADAFGAIGPSLDEVKPTAARVEAVLRKGLGGMPAYDTLSDADIRALAQYVSHAAGGGR</sequence>
<dbReference type="Pfam" id="PF13442">
    <property type="entry name" value="Cytochrome_CBB3"/>
    <property type="match status" value="1"/>
</dbReference>
<dbReference type="AlphaFoldDB" id="A0A1W6Z569"/>
<dbReference type="SUPFAM" id="SSF46626">
    <property type="entry name" value="Cytochrome c"/>
    <property type="match status" value="1"/>
</dbReference>
<evidence type="ECO:0000313" key="8">
    <source>
        <dbReference type="Proteomes" id="UP000194139"/>
    </source>
</evidence>
<reference evidence="7 8" key="1">
    <citation type="submission" date="2017-05" db="EMBL/GenBank/DDBJ databases">
        <title>Complete and WGS of Bordetella genogroups.</title>
        <authorList>
            <person name="Spilker T."/>
            <person name="LiPuma J."/>
        </authorList>
    </citation>
    <scope>NUCLEOTIDE SEQUENCE [LARGE SCALE GENOMIC DNA]</scope>
    <source>
        <strain evidence="7 8">AU17164</strain>
    </source>
</reference>
<dbReference type="GO" id="GO:0020037">
    <property type="term" value="F:heme binding"/>
    <property type="evidence" value="ECO:0007669"/>
    <property type="project" value="InterPro"/>
</dbReference>
<keyword evidence="5" id="KW-0732">Signal</keyword>
<dbReference type="PROSITE" id="PS51007">
    <property type="entry name" value="CYTC"/>
    <property type="match status" value="1"/>
</dbReference>
<dbReference type="EMBL" id="CP021109">
    <property type="protein sequence ID" value="ARP88512.1"/>
    <property type="molecule type" value="Genomic_DNA"/>
</dbReference>
<dbReference type="GO" id="GO:0046872">
    <property type="term" value="F:metal ion binding"/>
    <property type="evidence" value="ECO:0007669"/>
    <property type="project" value="UniProtKB-KW"/>
</dbReference>
<dbReference type="InterPro" id="IPR036909">
    <property type="entry name" value="Cyt_c-like_dom_sf"/>
</dbReference>
<name>A0A1W6Z569_9BORD</name>
<evidence type="ECO:0000256" key="2">
    <source>
        <dbReference type="ARBA" id="ARBA00022723"/>
    </source>
</evidence>
<evidence type="ECO:0000256" key="1">
    <source>
        <dbReference type="ARBA" id="ARBA00022617"/>
    </source>
</evidence>
<evidence type="ECO:0000256" key="4">
    <source>
        <dbReference type="PROSITE-ProRule" id="PRU00433"/>
    </source>
</evidence>
<evidence type="ECO:0000256" key="3">
    <source>
        <dbReference type="ARBA" id="ARBA00023004"/>
    </source>
</evidence>